<keyword evidence="2" id="KW-1185">Reference proteome</keyword>
<proteinExistence type="predicted"/>
<feature type="non-terminal residue" evidence="1">
    <location>
        <position position="1"/>
    </location>
</feature>
<evidence type="ECO:0000313" key="2">
    <source>
        <dbReference type="Proteomes" id="UP000827976"/>
    </source>
</evidence>
<comment type="caution">
    <text evidence="1">The sequence shown here is derived from an EMBL/GenBank/DDBJ whole genome shotgun (WGS) entry which is preliminary data.</text>
</comment>
<accession>A0ACB7WTR4</accession>
<protein>
    <submittedName>
        <fullName evidence="1">Uncharacterized protein</fullName>
    </submittedName>
</protein>
<reference evidence="2" key="1">
    <citation type="journal article" date="2022" name="Nat. Commun.">
        <title>Chromosome evolution and the genetic basis of agronomically important traits in greater yam.</title>
        <authorList>
            <person name="Bredeson J.V."/>
            <person name="Lyons J.B."/>
            <person name="Oniyinde I.O."/>
            <person name="Okereke N.R."/>
            <person name="Kolade O."/>
            <person name="Nnabue I."/>
            <person name="Nwadili C.O."/>
            <person name="Hribova E."/>
            <person name="Parker M."/>
            <person name="Nwogha J."/>
            <person name="Shu S."/>
            <person name="Carlson J."/>
            <person name="Kariba R."/>
            <person name="Muthemba S."/>
            <person name="Knop K."/>
            <person name="Barton G.J."/>
            <person name="Sherwood A.V."/>
            <person name="Lopez-Montes A."/>
            <person name="Asiedu R."/>
            <person name="Jamnadass R."/>
            <person name="Muchugi A."/>
            <person name="Goodstein D."/>
            <person name="Egesi C.N."/>
            <person name="Featherston J."/>
            <person name="Asfaw A."/>
            <person name="Simpson G.G."/>
            <person name="Dolezel J."/>
            <person name="Hendre P.S."/>
            <person name="Van Deynze A."/>
            <person name="Kumar P.L."/>
            <person name="Obidiegwu J.E."/>
            <person name="Bhattacharjee R."/>
            <person name="Rokhsar D.S."/>
        </authorList>
    </citation>
    <scope>NUCLEOTIDE SEQUENCE [LARGE SCALE GENOMIC DNA]</scope>
    <source>
        <strain evidence="2">cv. TDa95/00328</strain>
    </source>
</reference>
<organism evidence="1 2">
    <name type="scientific">Dioscorea alata</name>
    <name type="common">Purple yam</name>
    <dbReference type="NCBI Taxonomy" id="55571"/>
    <lineage>
        <taxon>Eukaryota</taxon>
        <taxon>Viridiplantae</taxon>
        <taxon>Streptophyta</taxon>
        <taxon>Embryophyta</taxon>
        <taxon>Tracheophyta</taxon>
        <taxon>Spermatophyta</taxon>
        <taxon>Magnoliopsida</taxon>
        <taxon>Liliopsida</taxon>
        <taxon>Dioscoreales</taxon>
        <taxon>Dioscoreaceae</taxon>
        <taxon>Dioscorea</taxon>
    </lineage>
</organism>
<dbReference type="Proteomes" id="UP000827976">
    <property type="component" value="Chromosome 1"/>
</dbReference>
<evidence type="ECO:0000313" key="1">
    <source>
        <dbReference type="EMBL" id="KAH7691846.1"/>
    </source>
</evidence>
<feature type="non-terminal residue" evidence="1">
    <location>
        <position position="88"/>
    </location>
</feature>
<sequence>LRITTDDRFSPIHDGMLPESLFSPMSRVTNLLVIFKDKGRSPVRLLFLKCKDPRLVSDIRPLGILPVKLLSDKSINSNADSEFQHLGS</sequence>
<name>A0ACB7WTR4_DIOAL</name>
<dbReference type="EMBL" id="CM037011">
    <property type="protein sequence ID" value="KAH7691846.1"/>
    <property type="molecule type" value="Genomic_DNA"/>
</dbReference>
<gene>
    <name evidence="1" type="ORF">IHE45_01G024500</name>
</gene>